<keyword evidence="1" id="KW-0808">Transferase</keyword>
<protein>
    <submittedName>
        <fullName evidence="1">Glycosyltransferase family 17 protein</fullName>
    </submittedName>
</protein>
<dbReference type="InParanoid" id="A0A2T3B7H0"/>
<dbReference type="OrthoDB" id="6474464at2759"/>
<organism evidence="1 2">
    <name type="scientific">Amorphotheca resinae ATCC 22711</name>
    <dbReference type="NCBI Taxonomy" id="857342"/>
    <lineage>
        <taxon>Eukaryota</taxon>
        <taxon>Fungi</taxon>
        <taxon>Dikarya</taxon>
        <taxon>Ascomycota</taxon>
        <taxon>Pezizomycotina</taxon>
        <taxon>Leotiomycetes</taxon>
        <taxon>Helotiales</taxon>
        <taxon>Amorphothecaceae</taxon>
        <taxon>Amorphotheca</taxon>
    </lineage>
</organism>
<dbReference type="GO" id="GO:0003830">
    <property type="term" value="F:beta-1,4-mannosylglycoprotein 4-beta-N-acetylglucosaminyltransferase activity"/>
    <property type="evidence" value="ECO:0007669"/>
    <property type="project" value="InterPro"/>
</dbReference>
<dbReference type="EMBL" id="KZ679008">
    <property type="protein sequence ID" value="PSS22826.1"/>
    <property type="molecule type" value="Genomic_DNA"/>
</dbReference>
<keyword evidence="2" id="KW-1185">Reference proteome</keyword>
<dbReference type="Proteomes" id="UP000241818">
    <property type="component" value="Unassembled WGS sequence"/>
</dbReference>
<reference evidence="1 2" key="1">
    <citation type="journal article" date="2018" name="New Phytol.">
        <title>Comparative genomics and transcriptomics depict ericoid mycorrhizal fungi as versatile saprotrophs and plant mutualists.</title>
        <authorList>
            <person name="Martino E."/>
            <person name="Morin E."/>
            <person name="Grelet G.A."/>
            <person name="Kuo A."/>
            <person name="Kohler A."/>
            <person name="Daghino S."/>
            <person name="Barry K.W."/>
            <person name="Cichocki N."/>
            <person name="Clum A."/>
            <person name="Dockter R.B."/>
            <person name="Hainaut M."/>
            <person name="Kuo R.C."/>
            <person name="LaButti K."/>
            <person name="Lindahl B.D."/>
            <person name="Lindquist E.A."/>
            <person name="Lipzen A."/>
            <person name="Khouja H.R."/>
            <person name="Magnuson J."/>
            <person name="Murat C."/>
            <person name="Ohm R.A."/>
            <person name="Singer S.W."/>
            <person name="Spatafora J.W."/>
            <person name="Wang M."/>
            <person name="Veneault-Fourrey C."/>
            <person name="Henrissat B."/>
            <person name="Grigoriev I.V."/>
            <person name="Martin F.M."/>
            <person name="Perotto S."/>
        </authorList>
    </citation>
    <scope>NUCLEOTIDE SEQUENCE [LARGE SCALE GENOMIC DNA]</scope>
    <source>
        <strain evidence="1 2">ATCC 22711</strain>
    </source>
</reference>
<evidence type="ECO:0000313" key="2">
    <source>
        <dbReference type="Proteomes" id="UP000241818"/>
    </source>
</evidence>
<dbReference type="GO" id="GO:0016020">
    <property type="term" value="C:membrane"/>
    <property type="evidence" value="ECO:0007669"/>
    <property type="project" value="InterPro"/>
</dbReference>
<sequence length="444" mass="52029">MAMQSHNVCREKNDKAQLDWSPVWPNQTCFAIEHAFFSHEVTSKSGESAMLQRLGIRERRMWALLLYASRRRWRQILCALFCFWALAIYSQQKHPFSPRAHEITAHDIAFEASHRAGPEGTSRLLPLREAEQLCRAHRWGVFHAQDGKRRRKVYDLFMVNNEMDWLEIRLNTMAAHVDYFVVLESAVTFTGLEKNLTLKLNWDRFAGFHKQIIYRVVQNPPLNAARTWDLEDHQRNAMFDQVIPGLEGEQEARIGDVIIVSDVDEIIRPATLQILRNCDFHQRLTLRSRFYYYGFQFLHKGPEWEHPQATTFQGRSNTIRPANLRNGEGGNRLVAWWNKADLWNAGWHCSSCFATIEDMLTKMKSFSHVSLNQEHFRNRTRIVDRVRKGLDLWDREGELYETIEGNEDIPEFLKGERERFKYLLDRQSPNAGFMDYGPEEVAGG</sequence>
<dbReference type="STRING" id="857342.A0A2T3B7H0"/>
<dbReference type="GeneID" id="36576708"/>
<gene>
    <name evidence="1" type="ORF">M430DRAFT_56709</name>
</gene>
<dbReference type="Pfam" id="PF04724">
    <property type="entry name" value="Glyco_transf_17"/>
    <property type="match status" value="1"/>
</dbReference>
<name>A0A2T3B7H0_AMORE</name>
<dbReference type="PANTHER" id="PTHR12224:SF0">
    <property type="entry name" value="BETA-1,4-MANNOSYL-GLYCOPROTEIN 4-BETA-N-ACETYLGLUCOSAMINYLTRANSFERASE"/>
    <property type="match status" value="1"/>
</dbReference>
<dbReference type="RefSeq" id="XP_024722872.1">
    <property type="nucleotide sequence ID" value="XM_024868627.1"/>
</dbReference>
<accession>A0A2T3B7H0</accession>
<proteinExistence type="predicted"/>
<evidence type="ECO:0000313" key="1">
    <source>
        <dbReference type="EMBL" id="PSS22826.1"/>
    </source>
</evidence>
<dbReference type="AlphaFoldDB" id="A0A2T3B7H0"/>
<dbReference type="PANTHER" id="PTHR12224">
    <property type="entry name" value="BETA-1,4-MANNOSYL-GLYCOPROTEIN BETA-1,4-N-ACETYLGLUCOSAMINYL-TRANSFERASE"/>
    <property type="match status" value="1"/>
</dbReference>
<dbReference type="GO" id="GO:0006044">
    <property type="term" value="P:N-acetylglucosamine metabolic process"/>
    <property type="evidence" value="ECO:0007669"/>
    <property type="project" value="TreeGrafter"/>
</dbReference>
<dbReference type="InterPro" id="IPR006813">
    <property type="entry name" value="Glyco_trans_17"/>
</dbReference>